<feature type="compositionally biased region" description="Basic and acidic residues" evidence="1">
    <location>
        <begin position="70"/>
        <end position="134"/>
    </location>
</feature>
<feature type="compositionally biased region" description="Basic and acidic residues" evidence="1">
    <location>
        <begin position="142"/>
        <end position="178"/>
    </location>
</feature>
<dbReference type="RefSeq" id="WP_179509091.1">
    <property type="nucleotide sequence ID" value="NZ_JACCBY010000003.1"/>
</dbReference>
<dbReference type="AlphaFoldDB" id="A0A7Y9FR25"/>
<evidence type="ECO:0000256" key="1">
    <source>
        <dbReference type="SAM" id="MobiDB-lite"/>
    </source>
</evidence>
<comment type="caution">
    <text evidence="2">The sequence shown here is derived from an EMBL/GenBank/DDBJ whole genome shotgun (WGS) entry which is preliminary data.</text>
</comment>
<keyword evidence="3" id="KW-1185">Reference proteome</keyword>
<reference evidence="2 3" key="1">
    <citation type="submission" date="2020-08" db="EMBL/GenBank/DDBJ databases">
        <title>The Agave Microbiome: Exploring the role of microbial communities in plant adaptations to desert environments.</title>
        <authorList>
            <person name="Partida-Martinez L.P."/>
        </authorList>
    </citation>
    <scope>NUCLEOTIDE SEQUENCE [LARGE SCALE GENOMIC DNA]</scope>
    <source>
        <strain evidence="2 3">AS2.3</strain>
    </source>
</reference>
<dbReference type="InterPro" id="IPR047800">
    <property type="entry name" value="SWFGD_dom"/>
</dbReference>
<name>A0A7Y9FR25_9SPHN</name>
<gene>
    <name evidence="2" type="ORF">HD841_002428</name>
</gene>
<evidence type="ECO:0000313" key="3">
    <source>
        <dbReference type="Proteomes" id="UP000517753"/>
    </source>
</evidence>
<dbReference type="EMBL" id="JACCBY010000003">
    <property type="protein sequence ID" value="NYD90631.1"/>
    <property type="molecule type" value="Genomic_DNA"/>
</dbReference>
<dbReference type="InterPro" id="IPR018684">
    <property type="entry name" value="DUF2171"/>
</dbReference>
<protein>
    <recommendedName>
        <fullName evidence="4">SWFGD domain-containing protein</fullName>
    </recommendedName>
</protein>
<feature type="compositionally biased region" description="Low complexity" evidence="1">
    <location>
        <begin position="31"/>
        <end position="42"/>
    </location>
</feature>
<feature type="region of interest" description="Disordered" evidence="1">
    <location>
        <begin position="1"/>
        <end position="190"/>
    </location>
</feature>
<evidence type="ECO:0008006" key="4">
    <source>
        <dbReference type="Google" id="ProtNLM"/>
    </source>
</evidence>
<proteinExistence type="predicted"/>
<evidence type="ECO:0000313" key="2">
    <source>
        <dbReference type="EMBL" id="NYD90631.1"/>
    </source>
</evidence>
<organism evidence="2 3">
    <name type="scientific">Sphingomonas melonis</name>
    <dbReference type="NCBI Taxonomy" id="152682"/>
    <lineage>
        <taxon>Bacteria</taxon>
        <taxon>Pseudomonadati</taxon>
        <taxon>Pseudomonadota</taxon>
        <taxon>Alphaproteobacteria</taxon>
        <taxon>Sphingomonadales</taxon>
        <taxon>Sphingomonadaceae</taxon>
        <taxon>Sphingomonas</taxon>
    </lineage>
</organism>
<feature type="compositionally biased region" description="Low complexity" evidence="1">
    <location>
        <begin position="377"/>
        <end position="405"/>
    </location>
</feature>
<dbReference type="Proteomes" id="UP000517753">
    <property type="component" value="Unassembled WGS sequence"/>
</dbReference>
<feature type="region of interest" description="Disordered" evidence="1">
    <location>
        <begin position="337"/>
        <end position="419"/>
    </location>
</feature>
<dbReference type="NCBIfam" id="NF033157">
    <property type="entry name" value="SWFGD_domain"/>
    <property type="match status" value="1"/>
</dbReference>
<feature type="compositionally biased region" description="Basic and acidic residues" evidence="1">
    <location>
        <begin position="337"/>
        <end position="366"/>
    </location>
</feature>
<accession>A0A7Y9FR25</accession>
<dbReference type="Pfam" id="PF09939">
    <property type="entry name" value="DUF2171"/>
    <property type="match status" value="1"/>
</dbReference>
<sequence length="419" mass="48066">MVYERYPRSNAQGDDYGRDDFGGYGRDYGSGRDYSYSSARDYQAAGRLGGNRQNYDRQSYGAREYGNQRYEQRDQAYGRGRDYYGGRGGYDRYPDEGRDSHGRYDEDRHSDNRYVERSRYGADAGRDRGEREYHGSYGAGGRRFEDFGPYRHADDDDYRSRERAGRDQGRNEGRDRPGYGRQPQGYDYEERGFFARAGDEVRSWFGDEDAERRREFDSRLDERAYNDRDNDYHSWRRGQIQSLDRDYDEYRREHRSKFENEFSSWRTNRQSQRDLLNKVEEHADVVGSDGEHVGTVDKVRGDRILLTKNDADAGGRHHSIPSSWLQSVDDKVTLSKTAAEAKRAWRDEERNQALFGDDHEGPRREPYASGRSASTQSETTGAGASQSSASSSTTASGGTAGTTGTDGDRTLNRSFSGTY</sequence>